<dbReference type="InterPro" id="IPR021378">
    <property type="entry name" value="DUF3010"/>
</dbReference>
<reference evidence="1 2" key="1">
    <citation type="submission" date="2019-04" db="EMBL/GenBank/DDBJ databases">
        <title>Thalassotalea guangxiensis sp. nov., isolated from sediment of the coastal wetland.</title>
        <authorList>
            <person name="Zheng S."/>
            <person name="Zhang D."/>
        </authorList>
    </citation>
    <scope>NUCLEOTIDE SEQUENCE [LARGE SCALE GENOMIC DNA]</scope>
    <source>
        <strain evidence="1 2">ZS-4</strain>
    </source>
</reference>
<evidence type="ECO:0000313" key="1">
    <source>
        <dbReference type="EMBL" id="TKB47687.1"/>
    </source>
</evidence>
<name>A0A4U1BB87_9GAMM</name>
<accession>A0A4U1BB87</accession>
<organism evidence="1 2">
    <name type="scientific">Thalassotalea mangrovi</name>
    <dbReference type="NCBI Taxonomy" id="2572245"/>
    <lineage>
        <taxon>Bacteria</taxon>
        <taxon>Pseudomonadati</taxon>
        <taxon>Pseudomonadota</taxon>
        <taxon>Gammaproteobacteria</taxon>
        <taxon>Alteromonadales</taxon>
        <taxon>Colwelliaceae</taxon>
        <taxon>Thalassotalea</taxon>
    </lineage>
</organism>
<evidence type="ECO:0000313" key="2">
    <source>
        <dbReference type="Proteomes" id="UP000307999"/>
    </source>
</evidence>
<gene>
    <name evidence="1" type="ORF">E8M12_00630</name>
</gene>
<dbReference type="EMBL" id="SWDB01000002">
    <property type="protein sequence ID" value="TKB47687.1"/>
    <property type="molecule type" value="Genomic_DNA"/>
</dbReference>
<proteinExistence type="predicted"/>
<dbReference type="AlphaFoldDB" id="A0A4U1BB87"/>
<sequence length="141" mass="15957">MKICGVEIKGDDAIICVMSYENQLFDLPHVRVPKVSLQRGTDSENIRKFQFTFAKLMADYGVDTVVIKERMTKGKFAGGSQGFKMEAAIQLIDGLQVEMARPADIKEKLKKSQIEIDYRDTGLKQFQQGAFETAFTHFKVN</sequence>
<dbReference type="OrthoDB" id="6214536at2"/>
<protein>
    <submittedName>
        <fullName evidence="1">DUF3010 family protein</fullName>
    </submittedName>
</protein>
<comment type="caution">
    <text evidence="1">The sequence shown here is derived from an EMBL/GenBank/DDBJ whole genome shotgun (WGS) entry which is preliminary data.</text>
</comment>
<dbReference type="RefSeq" id="WP_136734135.1">
    <property type="nucleotide sequence ID" value="NZ_SWDB01000002.1"/>
</dbReference>
<dbReference type="Pfam" id="PF11215">
    <property type="entry name" value="DUF3010"/>
    <property type="match status" value="1"/>
</dbReference>
<dbReference type="Proteomes" id="UP000307999">
    <property type="component" value="Unassembled WGS sequence"/>
</dbReference>
<keyword evidence="2" id="KW-1185">Reference proteome</keyword>